<keyword evidence="6" id="KW-0238">DNA-binding</keyword>
<dbReference type="SUPFAM" id="SSF50037">
    <property type="entry name" value="C-terminal domain of transcriptional repressors"/>
    <property type="match status" value="1"/>
</dbReference>
<dbReference type="NCBIfam" id="NF008848">
    <property type="entry name" value="PRK11886.1-3"/>
    <property type="match status" value="1"/>
</dbReference>
<evidence type="ECO:0000256" key="5">
    <source>
        <dbReference type="ARBA" id="ARBA00047846"/>
    </source>
</evidence>
<comment type="function">
    <text evidence="6">Acts both as a biotin--[acetyl-CoA-carboxylase] ligase and a biotin-operon repressor. In the presence of ATP, BirA activates biotin to form the BirA-biotinyl-5'-adenylate (BirA-bio-5'-AMP or holoBirA) complex. HoloBirA can either transfer the biotinyl moiety to the biotin carboxyl carrier protein (BCCP) subunit of acetyl-CoA carboxylase, or bind to the biotin operator site and inhibit transcription of the operon.</text>
</comment>
<evidence type="ECO:0000259" key="7">
    <source>
        <dbReference type="PROSITE" id="PS51733"/>
    </source>
</evidence>
<dbReference type="EC" id="6.3.4.15" evidence="6"/>
<dbReference type="GO" id="GO:0004077">
    <property type="term" value="F:biotin--[biotin carboxyl-carrier protein] ligase activity"/>
    <property type="evidence" value="ECO:0007669"/>
    <property type="project" value="UniProtKB-UniRule"/>
</dbReference>
<dbReference type="InterPro" id="IPR008988">
    <property type="entry name" value="Transcriptional_repressor_C"/>
</dbReference>
<keyword evidence="6" id="KW-0805">Transcription regulation</keyword>
<dbReference type="eggNOG" id="COG1654">
    <property type="taxonomic scope" value="Bacteria"/>
</dbReference>
<dbReference type="NCBIfam" id="TIGR00121">
    <property type="entry name" value="birA_ligase"/>
    <property type="match status" value="1"/>
</dbReference>
<organism evidence="8 9">
    <name type="scientific">Simiduia agarivorans (strain DSM 21679 / JCM 13881 / BCRC 17597 / SA1)</name>
    <dbReference type="NCBI Taxonomy" id="1117647"/>
    <lineage>
        <taxon>Bacteria</taxon>
        <taxon>Pseudomonadati</taxon>
        <taxon>Pseudomonadota</taxon>
        <taxon>Gammaproteobacteria</taxon>
        <taxon>Cellvibrionales</taxon>
        <taxon>Cellvibrionaceae</taxon>
        <taxon>Simiduia</taxon>
    </lineage>
</organism>
<dbReference type="HOGENOM" id="CLU_051096_4_0_6"/>
<evidence type="ECO:0000256" key="6">
    <source>
        <dbReference type="HAMAP-Rule" id="MF_00978"/>
    </source>
</evidence>
<feature type="binding site" evidence="6">
    <location>
        <begin position="121"/>
        <end position="123"/>
    </location>
    <ligand>
        <name>biotin</name>
        <dbReference type="ChEBI" id="CHEBI:57586"/>
    </ligand>
</feature>
<evidence type="ECO:0000313" key="8">
    <source>
        <dbReference type="EMBL" id="AFU99037.1"/>
    </source>
</evidence>
<reference evidence="8 9" key="1">
    <citation type="journal article" date="2013" name="Genome Announc.">
        <title>Complete genome sequence of Simiduia agarivorans SA1(T), a marine bacterium able to degrade a variety of polysaccharides.</title>
        <authorList>
            <person name="Lin S.Y."/>
            <person name="Shieh W.Y."/>
            <person name="Chen J.S."/>
            <person name="Tang S.L."/>
        </authorList>
    </citation>
    <scope>NUCLEOTIDE SEQUENCE [LARGE SCALE GENOMIC DNA]</scope>
    <source>
        <strain evidence="9">DSM 21679 / JCM 13881 / BCRC 17597 / SA1</strain>
    </source>
</reference>
<dbReference type="Pfam" id="PF08279">
    <property type="entry name" value="HTH_11"/>
    <property type="match status" value="1"/>
</dbReference>
<dbReference type="PANTHER" id="PTHR12835">
    <property type="entry name" value="BIOTIN PROTEIN LIGASE"/>
    <property type="match status" value="1"/>
</dbReference>
<dbReference type="OrthoDB" id="9807064at2"/>
<feature type="binding site" evidence="6">
    <location>
        <position position="117"/>
    </location>
    <ligand>
        <name>biotin</name>
        <dbReference type="ChEBI" id="CHEBI:57586"/>
    </ligand>
</feature>
<dbReference type="Gene3D" id="3.30.930.10">
    <property type="entry name" value="Bira Bifunctional Protein, Domain 2"/>
    <property type="match status" value="1"/>
</dbReference>
<feature type="binding site" evidence="6">
    <location>
        <begin position="94"/>
        <end position="96"/>
    </location>
    <ligand>
        <name>biotin</name>
        <dbReference type="ChEBI" id="CHEBI:57586"/>
    </ligand>
</feature>
<dbReference type="GO" id="GO:0005737">
    <property type="term" value="C:cytoplasm"/>
    <property type="evidence" value="ECO:0007669"/>
    <property type="project" value="TreeGrafter"/>
</dbReference>
<dbReference type="eggNOG" id="COG0340">
    <property type="taxonomic scope" value="Bacteria"/>
</dbReference>
<dbReference type="EMBL" id="CP003746">
    <property type="protein sequence ID" value="AFU99037.1"/>
    <property type="molecule type" value="Genomic_DNA"/>
</dbReference>
<keyword evidence="2 6" id="KW-0547">Nucleotide-binding</keyword>
<dbReference type="InterPro" id="IPR003142">
    <property type="entry name" value="BPL_C"/>
</dbReference>
<dbReference type="GO" id="GO:0006355">
    <property type="term" value="P:regulation of DNA-templated transcription"/>
    <property type="evidence" value="ECO:0007669"/>
    <property type="project" value="UniProtKB-UniRule"/>
</dbReference>
<proteinExistence type="inferred from homology"/>
<dbReference type="PROSITE" id="PS51733">
    <property type="entry name" value="BPL_LPL_CATALYTIC"/>
    <property type="match status" value="1"/>
</dbReference>
<dbReference type="Pfam" id="PF02237">
    <property type="entry name" value="BPL_C"/>
    <property type="match status" value="1"/>
</dbReference>
<dbReference type="InterPro" id="IPR036390">
    <property type="entry name" value="WH_DNA-bd_sf"/>
</dbReference>
<dbReference type="STRING" id="1117647.M5M_09250"/>
<keyword evidence="6" id="KW-0804">Transcription</keyword>
<evidence type="ECO:0000313" key="9">
    <source>
        <dbReference type="Proteomes" id="UP000000466"/>
    </source>
</evidence>
<dbReference type="PANTHER" id="PTHR12835:SF5">
    <property type="entry name" value="BIOTIN--PROTEIN LIGASE"/>
    <property type="match status" value="1"/>
</dbReference>
<evidence type="ECO:0000256" key="3">
    <source>
        <dbReference type="ARBA" id="ARBA00022840"/>
    </source>
</evidence>
<dbReference type="Gene3D" id="2.30.30.100">
    <property type="match status" value="1"/>
</dbReference>
<feature type="domain" description="BPL/LPL catalytic" evidence="7">
    <location>
        <begin position="65"/>
        <end position="257"/>
    </location>
</feature>
<dbReference type="SUPFAM" id="SSF46785">
    <property type="entry name" value="Winged helix' DNA-binding domain"/>
    <property type="match status" value="1"/>
</dbReference>
<evidence type="ECO:0000256" key="1">
    <source>
        <dbReference type="ARBA" id="ARBA00022598"/>
    </source>
</evidence>
<dbReference type="AlphaFoldDB" id="K4KYL7"/>
<dbReference type="Proteomes" id="UP000000466">
    <property type="component" value="Chromosome"/>
</dbReference>
<dbReference type="InterPro" id="IPR004143">
    <property type="entry name" value="BPL_LPL_catalytic"/>
</dbReference>
<keyword evidence="4 6" id="KW-0092">Biotin</keyword>
<feature type="binding site" evidence="6">
    <location>
        <position position="188"/>
    </location>
    <ligand>
        <name>biotin</name>
        <dbReference type="ChEBI" id="CHEBI:57586"/>
    </ligand>
</feature>
<feature type="DNA-binding region" description="H-T-H motif" evidence="6">
    <location>
        <begin position="22"/>
        <end position="41"/>
    </location>
</feature>
<gene>
    <name evidence="6" type="primary">birA</name>
    <name evidence="8" type="ordered locus">M5M_09250</name>
</gene>
<accession>K4KYL7</accession>
<dbReference type="InterPro" id="IPR013196">
    <property type="entry name" value="HTH_11"/>
</dbReference>
<dbReference type="Gene3D" id="1.10.10.10">
    <property type="entry name" value="Winged helix-like DNA-binding domain superfamily/Winged helix DNA-binding domain"/>
    <property type="match status" value="1"/>
</dbReference>
<name>K4KYL7_SIMAS</name>
<evidence type="ECO:0000256" key="2">
    <source>
        <dbReference type="ARBA" id="ARBA00022741"/>
    </source>
</evidence>
<dbReference type="CDD" id="cd16442">
    <property type="entry name" value="BPL"/>
    <property type="match status" value="1"/>
</dbReference>
<sequence>MAETRALDALVLRLADGEFHSGEDLGQLLGVSRTAVWKQLQKLHEYGLAVESVKGKGYRLPAVLDLLDPAIITTQLSAPARSHLDIVHLYCTDSTNTRAVEASAQGIHGRVWLAEQQTAGRGRRGRAWVSPFAANLYLSMGWHFFGGAAALSGLSLAVGVACARALASLGLTGLQLKWPNDLLVNGKKLGGILLEMTGDPAGECRVVVGVGLNVAMPPATAIDQPWVDLASLGVKVTRNDLAAAVLSQMHAALEQFAREGFSAFRSEWMGLDAFAGVPVTLSSAATVHRGVARGVDASGALLLETDDGVQAMHGGELSLRAGHDR</sequence>
<comment type="catalytic activity">
    <reaction evidence="5 6">
        <text>biotin + L-lysyl-[protein] + ATP = N(6)-biotinyl-L-lysyl-[protein] + AMP + diphosphate + H(+)</text>
        <dbReference type="Rhea" id="RHEA:11756"/>
        <dbReference type="Rhea" id="RHEA-COMP:9752"/>
        <dbReference type="Rhea" id="RHEA-COMP:10505"/>
        <dbReference type="ChEBI" id="CHEBI:15378"/>
        <dbReference type="ChEBI" id="CHEBI:29969"/>
        <dbReference type="ChEBI" id="CHEBI:30616"/>
        <dbReference type="ChEBI" id="CHEBI:33019"/>
        <dbReference type="ChEBI" id="CHEBI:57586"/>
        <dbReference type="ChEBI" id="CHEBI:83144"/>
        <dbReference type="ChEBI" id="CHEBI:456215"/>
        <dbReference type="EC" id="6.3.4.15"/>
    </reaction>
</comment>
<dbReference type="NCBIfam" id="NF008847">
    <property type="entry name" value="PRK11886.1-2"/>
    <property type="match status" value="1"/>
</dbReference>
<dbReference type="GO" id="GO:0003677">
    <property type="term" value="F:DNA binding"/>
    <property type="evidence" value="ECO:0007669"/>
    <property type="project" value="UniProtKB-UniRule"/>
</dbReference>
<protein>
    <recommendedName>
        <fullName evidence="6">Bifunctional ligase/repressor BirA</fullName>
    </recommendedName>
    <alternativeName>
        <fullName evidence="6">Biotin operon repressor</fullName>
    </alternativeName>
    <alternativeName>
        <fullName evidence="6">Biotin--[acetyl-CoA-carboxylase] ligase</fullName>
        <ecNumber evidence="6">6.3.4.15</ecNumber>
    </alternativeName>
    <alternativeName>
        <fullName evidence="6">Biotin--protein ligase</fullName>
    </alternativeName>
    <alternativeName>
        <fullName evidence="6">Biotin-[acetyl-CoA carboxylase] synthetase</fullName>
    </alternativeName>
</protein>
<dbReference type="KEGG" id="saga:M5M_09250"/>
<dbReference type="InterPro" id="IPR036388">
    <property type="entry name" value="WH-like_DNA-bd_sf"/>
</dbReference>
<dbReference type="InterPro" id="IPR045864">
    <property type="entry name" value="aa-tRNA-synth_II/BPL/LPL"/>
</dbReference>
<dbReference type="InterPro" id="IPR030855">
    <property type="entry name" value="Bifunct_BirA"/>
</dbReference>
<keyword evidence="9" id="KW-1185">Reference proteome</keyword>
<dbReference type="GO" id="GO:0005524">
    <property type="term" value="F:ATP binding"/>
    <property type="evidence" value="ECO:0007669"/>
    <property type="project" value="UniProtKB-UniRule"/>
</dbReference>
<keyword evidence="6" id="KW-0678">Repressor</keyword>
<dbReference type="SUPFAM" id="SSF55681">
    <property type="entry name" value="Class II aaRS and biotin synthetases"/>
    <property type="match status" value="1"/>
</dbReference>
<keyword evidence="1 6" id="KW-0436">Ligase</keyword>
<dbReference type="Pfam" id="PF03099">
    <property type="entry name" value="BPL_LplA_LipB"/>
    <property type="match status" value="1"/>
</dbReference>
<dbReference type="HAMAP" id="MF_00978">
    <property type="entry name" value="Bifunct_BirA"/>
    <property type="match status" value="1"/>
</dbReference>
<comment type="similarity">
    <text evidence="6">Belongs to the biotin--protein ligase family.</text>
</comment>
<keyword evidence="3 6" id="KW-0067">ATP-binding</keyword>
<evidence type="ECO:0000256" key="4">
    <source>
        <dbReference type="ARBA" id="ARBA00023267"/>
    </source>
</evidence>
<dbReference type="InterPro" id="IPR004408">
    <property type="entry name" value="Biotin_CoA_COase_ligase"/>
</dbReference>
<dbReference type="RefSeq" id="WP_015047201.1">
    <property type="nucleotide sequence ID" value="NC_018868.3"/>
</dbReference>